<organism evidence="1 2">
    <name type="scientific">Ichthyophthirius multifiliis</name>
    <name type="common">White spot disease agent</name>
    <name type="synonym">Ich</name>
    <dbReference type="NCBI Taxonomy" id="5932"/>
    <lineage>
        <taxon>Eukaryota</taxon>
        <taxon>Sar</taxon>
        <taxon>Alveolata</taxon>
        <taxon>Ciliophora</taxon>
        <taxon>Intramacronucleata</taxon>
        <taxon>Oligohymenophorea</taxon>
        <taxon>Hymenostomatida</taxon>
        <taxon>Ophryoglenina</taxon>
        <taxon>Ichthyophthirius</taxon>
    </lineage>
</organism>
<keyword evidence="2" id="KW-1185">Reference proteome</keyword>
<protein>
    <submittedName>
        <fullName evidence="1">Uncharacterized protein</fullName>
    </submittedName>
</protein>
<evidence type="ECO:0000313" key="1">
    <source>
        <dbReference type="EMBL" id="EGR31231.1"/>
    </source>
</evidence>
<gene>
    <name evidence="1" type="ORF">IMG5_115340</name>
</gene>
<sequence length="64" mass="7717">MDYLTKRIIQVKGNLYEQQILEFFREATYSTKGAEKLGFNYQDMIDVYNQHKIDQKQIINEKLI</sequence>
<dbReference type="InParanoid" id="G0QU73"/>
<reference evidence="1 2" key="1">
    <citation type="submission" date="2011-07" db="EMBL/GenBank/DDBJ databases">
        <authorList>
            <person name="Coyne R."/>
            <person name="Brami D."/>
            <person name="Johnson J."/>
            <person name="Hostetler J."/>
            <person name="Hannick L."/>
            <person name="Clark T."/>
            <person name="Cassidy-Hanley D."/>
            <person name="Inman J."/>
        </authorList>
    </citation>
    <scope>NUCLEOTIDE SEQUENCE [LARGE SCALE GENOMIC DNA]</scope>
    <source>
        <strain evidence="1 2">G5</strain>
    </source>
</reference>
<dbReference type="AlphaFoldDB" id="G0QU73"/>
<name>G0QU73_ICHMU</name>
<accession>G0QU73</accession>
<dbReference type="RefSeq" id="XP_004034717.1">
    <property type="nucleotide sequence ID" value="XM_004034669.1"/>
</dbReference>
<dbReference type="EMBL" id="GL983903">
    <property type="protein sequence ID" value="EGR31231.1"/>
    <property type="molecule type" value="Genomic_DNA"/>
</dbReference>
<dbReference type="GeneID" id="14907369"/>
<evidence type="ECO:0000313" key="2">
    <source>
        <dbReference type="Proteomes" id="UP000008983"/>
    </source>
</evidence>
<proteinExistence type="predicted"/>
<dbReference type="Proteomes" id="UP000008983">
    <property type="component" value="Unassembled WGS sequence"/>
</dbReference>